<protein>
    <submittedName>
        <fullName evidence="3">FeoA domain-containing protein</fullName>
    </submittedName>
</protein>
<name>A0A9E7MZ92_THEAG</name>
<feature type="domain" description="Ferrous iron transporter FeoA-like" evidence="2">
    <location>
        <begin position="3"/>
        <end position="74"/>
    </location>
</feature>
<accession>A0A9E7MZ92</accession>
<evidence type="ECO:0000256" key="1">
    <source>
        <dbReference type="ARBA" id="ARBA00023004"/>
    </source>
</evidence>
<reference evidence="3" key="2">
    <citation type="submission" date="2022-06" db="EMBL/GenBank/DDBJ databases">
        <authorList>
            <person name="Park Y.-J."/>
        </authorList>
    </citation>
    <scope>NUCLEOTIDE SEQUENCE</scope>
    <source>
        <strain evidence="3">TY</strain>
    </source>
</reference>
<sequence length="77" mass="8260">MYVLLTQMREGERGIIVDILGGHGVRSRLLGMGIAPGTKIVVIKPGNPGPYIIAVGNTRIALGRGVAEKIIVRRELQ</sequence>
<proteinExistence type="predicted"/>
<dbReference type="SMART" id="SM00899">
    <property type="entry name" value="FeoA"/>
    <property type="match status" value="1"/>
</dbReference>
<gene>
    <name evidence="3" type="ORF">NF865_00175</name>
</gene>
<reference evidence="3" key="1">
    <citation type="journal article" date="1998" name="Int. J. Syst. Bacteriol. 48 Pt">
        <title>Thermococcus guaymasensis sp. nov. and Thermococcus aggregans sp. nov., two novel thermophilic archaea isolated from the Guaymas Basin hydrothermal vent site.</title>
        <authorList>
            <person name="Canganella F."/>
            <person name="Jones W.J."/>
            <person name="Gambacorta A."/>
            <person name="Antranikian G."/>
        </authorList>
    </citation>
    <scope>NUCLEOTIDE SEQUENCE</scope>
    <source>
        <strain evidence="3">TY</strain>
    </source>
</reference>
<keyword evidence="4" id="KW-1185">Reference proteome</keyword>
<dbReference type="InterPro" id="IPR038157">
    <property type="entry name" value="FeoA_core_dom"/>
</dbReference>
<dbReference type="Proteomes" id="UP001055732">
    <property type="component" value="Chromosome"/>
</dbReference>
<evidence type="ECO:0000313" key="4">
    <source>
        <dbReference type="Proteomes" id="UP001055732"/>
    </source>
</evidence>
<dbReference type="Pfam" id="PF04023">
    <property type="entry name" value="FeoA"/>
    <property type="match status" value="1"/>
</dbReference>
<dbReference type="InterPro" id="IPR053184">
    <property type="entry name" value="FeoA-like"/>
</dbReference>
<organism evidence="3 4">
    <name type="scientific">Thermococcus aggregans</name>
    <dbReference type="NCBI Taxonomy" id="110163"/>
    <lineage>
        <taxon>Archaea</taxon>
        <taxon>Methanobacteriati</taxon>
        <taxon>Methanobacteriota</taxon>
        <taxon>Thermococci</taxon>
        <taxon>Thermococcales</taxon>
        <taxon>Thermococcaceae</taxon>
        <taxon>Thermococcus</taxon>
    </lineage>
</organism>
<dbReference type="SUPFAM" id="SSF50037">
    <property type="entry name" value="C-terminal domain of transcriptional repressors"/>
    <property type="match status" value="1"/>
</dbReference>
<dbReference type="AlphaFoldDB" id="A0A9E7MZ92"/>
<dbReference type="GO" id="GO:0046914">
    <property type="term" value="F:transition metal ion binding"/>
    <property type="evidence" value="ECO:0007669"/>
    <property type="project" value="InterPro"/>
</dbReference>
<evidence type="ECO:0000313" key="3">
    <source>
        <dbReference type="EMBL" id="USS41746.1"/>
    </source>
</evidence>
<dbReference type="InterPro" id="IPR007167">
    <property type="entry name" value="Fe-transptr_FeoA-like"/>
</dbReference>
<dbReference type="PANTHER" id="PTHR43151:SF2">
    <property type="entry name" value="FE(2+) TRANSPORT PROTEIN A-RELATED"/>
    <property type="match status" value="1"/>
</dbReference>
<keyword evidence="1" id="KW-0408">Iron</keyword>
<dbReference type="Gene3D" id="2.30.30.90">
    <property type="match status" value="1"/>
</dbReference>
<dbReference type="KEGG" id="tagg:NF865_00175"/>
<dbReference type="EMBL" id="CP099582">
    <property type="protein sequence ID" value="USS41746.1"/>
    <property type="molecule type" value="Genomic_DNA"/>
</dbReference>
<dbReference type="InterPro" id="IPR008988">
    <property type="entry name" value="Transcriptional_repressor_C"/>
</dbReference>
<dbReference type="PANTHER" id="PTHR43151">
    <property type="entry name" value="FEOA FAMILY PROTEIN"/>
    <property type="match status" value="1"/>
</dbReference>
<dbReference type="RefSeq" id="WP_253305682.1">
    <property type="nucleotide sequence ID" value="NZ_CP099582.1"/>
</dbReference>
<evidence type="ECO:0000259" key="2">
    <source>
        <dbReference type="SMART" id="SM00899"/>
    </source>
</evidence>